<proteinExistence type="predicted"/>
<organism evidence="1 2">
    <name type="scientific">Bursaphelenchus okinawaensis</name>
    <dbReference type="NCBI Taxonomy" id="465554"/>
    <lineage>
        <taxon>Eukaryota</taxon>
        <taxon>Metazoa</taxon>
        <taxon>Ecdysozoa</taxon>
        <taxon>Nematoda</taxon>
        <taxon>Chromadorea</taxon>
        <taxon>Rhabditida</taxon>
        <taxon>Tylenchina</taxon>
        <taxon>Tylenchomorpha</taxon>
        <taxon>Aphelenchoidea</taxon>
        <taxon>Aphelenchoididae</taxon>
        <taxon>Bursaphelenchus</taxon>
    </lineage>
</organism>
<evidence type="ECO:0000313" key="1">
    <source>
        <dbReference type="EMBL" id="CAD5212015.1"/>
    </source>
</evidence>
<gene>
    <name evidence="1" type="ORF">BOKJ2_LOCUS3992</name>
</gene>
<dbReference type="Proteomes" id="UP000783686">
    <property type="component" value="Unassembled WGS sequence"/>
</dbReference>
<name>A0A811K9J3_9BILA</name>
<dbReference type="EMBL" id="CAJFDH010000002">
    <property type="protein sequence ID" value="CAD5212015.1"/>
    <property type="molecule type" value="Genomic_DNA"/>
</dbReference>
<dbReference type="AlphaFoldDB" id="A0A811K9J3"/>
<reference evidence="1" key="1">
    <citation type="submission" date="2020-09" db="EMBL/GenBank/DDBJ databases">
        <authorList>
            <person name="Kikuchi T."/>
        </authorList>
    </citation>
    <scope>NUCLEOTIDE SEQUENCE</scope>
    <source>
        <strain evidence="1">SH1</strain>
    </source>
</reference>
<dbReference type="OrthoDB" id="5823518at2759"/>
<comment type="caution">
    <text evidence="1">The sequence shown here is derived from an EMBL/GenBank/DDBJ whole genome shotgun (WGS) entry which is preliminary data.</text>
</comment>
<keyword evidence="2" id="KW-1185">Reference proteome</keyword>
<dbReference type="Proteomes" id="UP000614601">
    <property type="component" value="Unassembled WGS sequence"/>
</dbReference>
<sequence>MMSVTTVIETGILPSGSLPSGHNNRLSATIFPPGFVMKLRAEAPDMCKSTTSQGSMRSSMWSSLFSESSVPSDVAFYRRASWLEEYAQQRARVLDDRSMERRRIRAENRPRLISYLLQLLPCTRPKQKQQANVLECGSSRASLESMLKVG</sequence>
<evidence type="ECO:0000313" key="2">
    <source>
        <dbReference type="Proteomes" id="UP000614601"/>
    </source>
</evidence>
<protein>
    <submittedName>
        <fullName evidence="1">Uncharacterized protein</fullName>
    </submittedName>
</protein>
<dbReference type="EMBL" id="CAJFCW020000002">
    <property type="protein sequence ID" value="CAG9094900.1"/>
    <property type="molecule type" value="Genomic_DNA"/>
</dbReference>
<accession>A0A811K9J3</accession>